<feature type="region of interest" description="Disordered" evidence="1">
    <location>
        <begin position="79"/>
        <end position="122"/>
    </location>
</feature>
<keyword evidence="3" id="KW-1185">Reference proteome</keyword>
<dbReference type="AlphaFoldDB" id="A0A2P4S4K9"/>
<feature type="compositionally biased region" description="Basic and acidic residues" evidence="1">
    <location>
        <begin position="113"/>
        <end position="122"/>
    </location>
</feature>
<proteinExistence type="predicted"/>
<feature type="region of interest" description="Disordered" evidence="1">
    <location>
        <begin position="1"/>
        <end position="55"/>
    </location>
</feature>
<evidence type="ECO:0000313" key="3">
    <source>
        <dbReference type="Proteomes" id="UP000237246"/>
    </source>
</evidence>
<evidence type="ECO:0000313" key="2">
    <source>
        <dbReference type="EMBL" id="POI19077.1"/>
    </source>
</evidence>
<evidence type="ECO:0000256" key="1">
    <source>
        <dbReference type="SAM" id="MobiDB-lite"/>
    </source>
</evidence>
<organism evidence="2 3">
    <name type="scientific">Bambusicola thoracicus</name>
    <name type="common">Chinese bamboo-partridge</name>
    <name type="synonym">Perdix thoracica</name>
    <dbReference type="NCBI Taxonomy" id="9083"/>
    <lineage>
        <taxon>Eukaryota</taxon>
        <taxon>Metazoa</taxon>
        <taxon>Chordata</taxon>
        <taxon>Craniata</taxon>
        <taxon>Vertebrata</taxon>
        <taxon>Euteleostomi</taxon>
        <taxon>Archelosauria</taxon>
        <taxon>Archosauria</taxon>
        <taxon>Dinosauria</taxon>
        <taxon>Saurischia</taxon>
        <taxon>Theropoda</taxon>
        <taxon>Coelurosauria</taxon>
        <taxon>Aves</taxon>
        <taxon>Neognathae</taxon>
        <taxon>Galloanserae</taxon>
        <taxon>Galliformes</taxon>
        <taxon>Phasianidae</taxon>
        <taxon>Perdicinae</taxon>
        <taxon>Bambusicola</taxon>
    </lineage>
</organism>
<feature type="compositionally biased region" description="Basic and acidic residues" evidence="1">
    <location>
        <begin position="24"/>
        <end position="37"/>
    </location>
</feature>
<protein>
    <submittedName>
        <fullName evidence="2">Uncharacterized protein</fullName>
    </submittedName>
</protein>
<name>A0A2P4S4K9_BAMTH</name>
<feature type="non-terminal residue" evidence="2">
    <location>
        <position position="122"/>
    </location>
</feature>
<accession>A0A2P4S4K9</accession>
<comment type="caution">
    <text evidence="2">The sequence shown here is derived from an EMBL/GenBank/DDBJ whole genome shotgun (WGS) entry which is preliminary data.</text>
</comment>
<dbReference type="EMBL" id="PPHD01109873">
    <property type="protein sequence ID" value="POI19077.1"/>
    <property type="molecule type" value="Genomic_DNA"/>
</dbReference>
<dbReference type="Proteomes" id="UP000237246">
    <property type="component" value="Unassembled WGS sequence"/>
</dbReference>
<sequence length="122" mass="11814">MPGPPPASPTSVGSASESESECSEESREIDLSPKEVEVSTGSGYPECPKTEGAAGGEVEGIAASMASMIVSEAIAAATGAAPGDSDGVGGGDSADSEISPVEGARGGPSPEGSEERVEGMDV</sequence>
<gene>
    <name evidence="2" type="ORF">CIB84_017179</name>
</gene>
<reference evidence="2 3" key="1">
    <citation type="submission" date="2018-01" db="EMBL/GenBank/DDBJ databases">
        <title>Comparison of the Chinese Bamboo Partridge and Red Junglefowl genome sequences highlights the importance of demography in genome evolution.</title>
        <authorList>
            <person name="Tiley G.P."/>
            <person name="Kimball R.T."/>
            <person name="Braun E.L."/>
            <person name="Burleigh J.G."/>
        </authorList>
    </citation>
    <scope>NUCLEOTIDE SEQUENCE [LARGE SCALE GENOMIC DNA]</scope>
    <source>
        <strain evidence="2">RTK389</strain>
        <tissue evidence="2">Blood</tissue>
    </source>
</reference>